<evidence type="ECO:0000313" key="5">
    <source>
        <dbReference type="RefSeq" id="XP_026193524.1"/>
    </source>
</evidence>
<dbReference type="RefSeq" id="XP_026193524.1">
    <property type="nucleotide sequence ID" value="XM_026337739.1"/>
</dbReference>
<dbReference type="SMART" id="SM00248">
    <property type="entry name" value="ANK"/>
    <property type="match status" value="3"/>
</dbReference>
<evidence type="ECO:0000256" key="3">
    <source>
        <dbReference type="PROSITE-ProRule" id="PRU00023"/>
    </source>
</evidence>
<dbReference type="Pfam" id="PF00023">
    <property type="entry name" value="Ank"/>
    <property type="match status" value="1"/>
</dbReference>
<evidence type="ECO:0000313" key="4">
    <source>
        <dbReference type="Proteomes" id="UP000515125"/>
    </source>
</evidence>
<dbReference type="GeneID" id="113147381"/>
<dbReference type="OrthoDB" id="194358at2759"/>
<feature type="repeat" description="ANK" evidence="3">
    <location>
        <begin position="71"/>
        <end position="103"/>
    </location>
</feature>
<evidence type="ECO:0000256" key="1">
    <source>
        <dbReference type="ARBA" id="ARBA00022737"/>
    </source>
</evidence>
<evidence type="ECO:0000256" key="2">
    <source>
        <dbReference type="ARBA" id="ARBA00023043"/>
    </source>
</evidence>
<feature type="repeat" description="ANK" evidence="3">
    <location>
        <begin position="104"/>
        <end position="136"/>
    </location>
</feature>
<dbReference type="PANTHER" id="PTHR24173">
    <property type="entry name" value="ANKYRIN REPEAT CONTAINING"/>
    <property type="match status" value="1"/>
</dbReference>
<sequence length="210" mass="22799">MAFYALQEAVKSGRRDLVLYQLLKAPAAAKEADCNGTTCVILAAKLNNEAILRELLSHGGDPEAAEAFQIGANTALHFAARNKNEEMIACLLSFGASPNRQNAVGQTPLHIAARFGCKGAVEQMMAVGANPEILDQGGLDAAYWAEHGKYSDLAQLLPPSKSLSSKELAIFQLLCMEQLNLTMKMPPKKKAKGKGKRRCKWHTNMGIRFT</sequence>
<dbReference type="PROSITE" id="PS50297">
    <property type="entry name" value="ANK_REP_REGION"/>
    <property type="match status" value="2"/>
</dbReference>
<gene>
    <name evidence="5" type="primary">LOC113147381</name>
</gene>
<dbReference type="PROSITE" id="PS50088">
    <property type="entry name" value="ANK_REPEAT"/>
    <property type="match status" value="3"/>
</dbReference>
<dbReference type="InterPro" id="IPR002110">
    <property type="entry name" value="Ankyrin_rpt"/>
</dbReference>
<dbReference type="Gene3D" id="1.25.40.20">
    <property type="entry name" value="Ankyrin repeat-containing domain"/>
    <property type="match status" value="2"/>
</dbReference>
<proteinExistence type="predicted"/>
<dbReference type="AlphaFoldDB" id="A0A6P6S157"/>
<dbReference type="PANTHER" id="PTHR24173:SF74">
    <property type="entry name" value="ANKYRIN REPEAT DOMAIN-CONTAINING PROTEIN 16"/>
    <property type="match status" value="1"/>
</dbReference>
<dbReference type="InterPro" id="IPR036770">
    <property type="entry name" value="Ankyrin_rpt-contain_sf"/>
</dbReference>
<protein>
    <submittedName>
        <fullName evidence="5">Ankyrin repeat and LEM domain-containing protein 1-like</fullName>
    </submittedName>
</protein>
<dbReference type="Proteomes" id="UP000515125">
    <property type="component" value="Unplaced"/>
</dbReference>
<feature type="repeat" description="ANK" evidence="3">
    <location>
        <begin position="35"/>
        <end position="67"/>
    </location>
</feature>
<name>A0A6P6S157_9EIME</name>
<dbReference type="Pfam" id="PF12796">
    <property type="entry name" value="Ank_2"/>
    <property type="match status" value="1"/>
</dbReference>
<organism evidence="4 5">
    <name type="scientific">Cyclospora cayetanensis</name>
    <dbReference type="NCBI Taxonomy" id="88456"/>
    <lineage>
        <taxon>Eukaryota</taxon>
        <taxon>Sar</taxon>
        <taxon>Alveolata</taxon>
        <taxon>Apicomplexa</taxon>
        <taxon>Conoidasida</taxon>
        <taxon>Coccidia</taxon>
        <taxon>Eucoccidiorida</taxon>
        <taxon>Eimeriorina</taxon>
        <taxon>Eimeriidae</taxon>
        <taxon>Cyclospora</taxon>
    </lineage>
</organism>
<dbReference type="SUPFAM" id="SSF48403">
    <property type="entry name" value="Ankyrin repeat"/>
    <property type="match status" value="1"/>
</dbReference>
<keyword evidence="2 3" id="KW-0040">ANK repeat</keyword>
<reference evidence="5" key="1">
    <citation type="submission" date="2025-08" db="UniProtKB">
        <authorList>
            <consortium name="RefSeq"/>
        </authorList>
    </citation>
    <scope>IDENTIFICATION</scope>
</reference>
<keyword evidence="1" id="KW-0677">Repeat</keyword>
<keyword evidence="4" id="KW-1185">Reference proteome</keyword>
<accession>A0A6P6S157</accession>